<dbReference type="SUPFAM" id="SSF46785">
    <property type="entry name" value="Winged helix' DNA-binding domain"/>
    <property type="match status" value="1"/>
</dbReference>
<accession>A0A839UPL2</accession>
<evidence type="ECO:0000313" key="2">
    <source>
        <dbReference type="Proteomes" id="UP000559987"/>
    </source>
</evidence>
<reference evidence="1 2" key="1">
    <citation type="submission" date="2020-08" db="EMBL/GenBank/DDBJ databases">
        <title>Genomic Encyclopedia of Type Strains, Phase III (KMG-III): the genomes of soil and plant-associated and newly described type strains.</title>
        <authorList>
            <person name="Whitman W."/>
        </authorList>
    </citation>
    <scope>NUCLEOTIDE SEQUENCE [LARGE SCALE GENOMIC DNA]</scope>
    <source>
        <strain evidence="1 2">CECT 8571</strain>
    </source>
</reference>
<dbReference type="CDD" id="cd00090">
    <property type="entry name" value="HTH_ARSR"/>
    <property type="match status" value="1"/>
</dbReference>
<organism evidence="1 2">
    <name type="scientific">Simiduia aestuariiviva</name>
    <dbReference type="NCBI Taxonomy" id="1510459"/>
    <lineage>
        <taxon>Bacteria</taxon>
        <taxon>Pseudomonadati</taxon>
        <taxon>Pseudomonadota</taxon>
        <taxon>Gammaproteobacteria</taxon>
        <taxon>Cellvibrionales</taxon>
        <taxon>Cellvibrionaceae</taxon>
        <taxon>Simiduia</taxon>
    </lineage>
</organism>
<dbReference type="Gene3D" id="1.10.10.10">
    <property type="entry name" value="Winged helix-like DNA-binding domain superfamily/Winged helix DNA-binding domain"/>
    <property type="match status" value="1"/>
</dbReference>
<comment type="caution">
    <text evidence="1">The sequence shown here is derived from an EMBL/GenBank/DDBJ whole genome shotgun (WGS) entry which is preliminary data.</text>
</comment>
<gene>
    <name evidence="1" type="ORF">FHS30_000902</name>
</gene>
<protein>
    <recommendedName>
        <fullName evidence="3">Transcriptional regulator</fullName>
    </recommendedName>
</protein>
<dbReference type="InterPro" id="IPR036388">
    <property type="entry name" value="WH-like_DNA-bd_sf"/>
</dbReference>
<dbReference type="AlphaFoldDB" id="A0A839UPL2"/>
<dbReference type="GO" id="GO:0006355">
    <property type="term" value="P:regulation of DNA-templated transcription"/>
    <property type="evidence" value="ECO:0007669"/>
    <property type="project" value="UniProtKB-ARBA"/>
</dbReference>
<proteinExistence type="predicted"/>
<sequence length="134" mass="15201">MFVLKGILRAESQEKILIYLLLREKGYGKAIAEFYGSSQNAVQKQLIRMEEDGVVVSRAIGKLQEYELNPRYPFLAPLTALIKKAIAAYPQDLITKLAMTRNRPRKAEKPVVYADEKSLKVSRSKTTEQAKSKL</sequence>
<dbReference type="EMBL" id="JACHXZ010000001">
    <property type="protein sequence ID" value="MBB3167726.1"/>
    <property type="molecule type" value="Genomic_DNA"/>
</dbReference>
<name>A0A839UPL2_9GAMM</name>
<evidence type="ECO:0000313" key="1">
    <source>
        <dbReference type="EMBL" id="MBB3167726.1"/>
    </source>
</evidence>
<evidence type="ECO:0008006" key="3">
    <source>
        <dbReference type="Google" id="ProtNLM"/>
    </source>
</evidence>
<dbReference type="InterPro" id="IPR036390">
    <property type="entry name" value="WH_DNA-bd_sf"/>
</dbReference>
<keyword evidence="2" id="KW-1185">Reference proteome</keyword>
<dbReference type="RefSeq" id="WP_183908687.1">
    <property type="nucleotide sequence ID" value="NZ_JACHXZ010000001.1"/>
</dbReference>
<dbReference type="InterPro" id="IPR011991">
    <property type="entry name" value="ArsR-like_HTH"/>
</dbReference>
<dbReference type="Proteomes" id="UP000559987">
    <property type="component" value="Unassembled WGS sequence"/>
</dbReference>